<dbReference type="Proteomes" id="UP001337655">
    <property type="component" value="Unassembled WGS sequence"/>
</dbReference>
<name>A0AAV9P072_9PEZI</name>
<keyword evidence="3" id="KW-1185">Reference proteome</keyword>
<feature type="region of interest" description="Disordered" evidence="1">
    <location>
        <begin position="23"/>
        <end position="74"/>
    </location>
</feature>
<reference evidence="2 3" key="1">
    <citation type="submission" date="2023-08" db="EMBL/GenBank/DDBJ databases">
        <title>Black Yeasts Isolated from many extreme environments.</title>
        <authorList>
            <person name="Coleine C."/>
            <person name="Stajich J.E."/>
            <person name="Selbmann L."/>
        </authorList>
    </citation>
    <scope>NUCLEOTIDE SEQUENCE [LARGE SCALE GENOMIC DNA]</scope>
    <source>
        <strain evidence="2 3">CCFEE 5935</strain>
    </source>
</reference>
<protein>
    <submittedName>
        <fullName evidence="2">Uncharacterized protein</fullName>
    </submittedName>
</protein>
<dbReference type="GeneID" id="89930368"/>
<dbReference type="AlphaFoldDB" id="A0AAV9P072"/>
<comment type="caution">
    <text evidence="2">The sequence shown here is derived from an EMBL/GenBank/DDBJ whole genome shotgun (WGS) entry which is preliminary data.</text>
</comment>
<feature type="compositionally biased region" description="Basic and acidic residues" evidence="1">
    <location>
        <begin position="330"/>
        <end position="339"/>
    </location>
</feature>
<proteinExistence type="predicted"/>
<feature type="region of interest" description="Disordered" evidence="1">
    <location>
        <begin position="97"/>
        <end position="121"/>
    </location>
</feature>
<evidence type="ECO:0000313" key="3">
    <source>
        <dbReference type="Proteomes" id="UP001337655"/>
    </source>
</evidence>
<feature type="region of interest" description="Disordered" evidence="1">
    <location>
        <begin position="323"/>
        <end position="347"/>
    </location>
</feature>
<sequence>MEGHTDKQERRKGGLRRVIAKLKGAFGRRGGKVNAAGSNEGAASQQREEPVAREGGFSEAPVGNTSSPAENVVEDTLISIPPASSNAVLVAEHDNTMSVPEDEKKTESAPPARQNRSGMAAEKAQALFEKYGVTYDPSTAPAVSETKARRVEKPIRIRIHWTCHDCNSQFGGSKTCANCGHRRCGECPRAPAKKIREALENAQNAAREQNGGAGPGMGGMTTALVVEASEAASPALAAERTLSGNIEARTPEDMAADDLPAELSLYVKQQRPSTGVEAVFESQDRTTRRTCHECETHFEPGHADECQHCGHKLCTACPRDPIRRNQSTRDGTDDQERSRKVQKTSTVQRVFRKPRQRIRWTCHECDLTFVDKQKCRGCGHERCRQCPRTPSKKVPPPPDPAVLQSLADKLGGTKVCAEDSEVEATTAE</sequence>
<dbReference type="EMBL" id="JAVRRT010000016">
    <property type="protein sequence ID" value="KAK5165507.1"/>
    <property type="molecule type" value="Genomic_DNA"/>
</dbReference>
<gene>
    <name evidence="2" type="ORF">LTR77_009036</name>
</gene>
<evidence type="ECO:0000313" key="2">
    <source>
        <dbReference type="EMBL" id="KAK5165507.1"/>
    </source>
</evidence>
<organism evidence="2 3">
    <name type="scientific">Saxophila tyrrhenica</name>
    <dbReference type="NCBI Taxonomy" id="1690608"/>
    <lineage>
        <taxon>Eukaryota</taxon>
        <taxon>Fungi</taxon>
        <taxon>Dikarya</taxon>
        <taxon>Ascomycota</taxon>
        <taxon>Pezizomycotina</taxon>
        <taxon>Dothideomycetes</taxon>
        <taxon>Dothideomycetidae</taxon>
        <taxon>Mycosphaerellales</taxon>
        <taxon>Extremaceae</taxon>
        <taxon>Saxophila</taxon>
    </lineage>
</organism>
<accession>A0AAV9P072</accession>
<dbReference type="RefSeq" id="XP_064655591.1">
    <property type="nucleotide sequence ID" value="XM_064806265.1"/>
</dbReference>
<evidence type="ECO:0000256" key="1">
    <source>
        <dbReference type="SAM" id="MobiDB-lite"/>
    </source>
</evidence>
<feature type="compositionally biased region" description="Basic and acidic residues" evidence="1">
    <location>
        <begin position="97"/>
        <end position="107"/>
    </location>
</feature>